<evidence type="ECO:0000256" key="2">
    <source>
        <dbReference type="ARBA" id="ARBA00022741"/>
    </source>
</evidence>
<protein>
    <submittedName>
        <fullName evidence="9">Cell division control protein 3</fullName>
    </submittedName>
</protein>
<dbReference type="EMBL" id="JANBUO010002454">
    <property type="protein sequence ID" value="KAJ2794673.1"/>
    <property type="molecule type" value="Genomic_DNA"/>
</dbReference>
<dbReference type="PANTHER" id="PTHR18884">
    <property type="entry name" value="SEPTIN"/>
    <property type="match status" value="1"/>
</dbReference>
<dbReference type="Gene3D" id="3.40.50.300">
    <property type="entry name" value="P-loop containing nucleotide triphosphate hydrolases"/>
    <property type="match status" value="1"/>
</dbReference>
<evidence type="ECO:0000256" key="1">
    <source>
        <dbReference type="ARBA" id="ARBA00022618"/>
    </source>
</evidence>
<keyword evidence="1 9" id="KW-0132">Cell division</keyword>
<evidence type="ECO:0000259" key="8">
    <source>
        <dbReference type="PROSITE" id="PS51719"/>
    </source>
</evidence>
<feature type="region of interest" description="Disordered" evidence="7">
    <location>
        <begin position="373"/>
        <end position="442"/>
    </location>
</feature>
<evidence type="ECO:0000313" key="10">
    <source>
        <dbReference type="Proteomes" id="UP001140094"/>
    </source>
</evidence>
<dbReference type="OrthoDB" id="416553at2759"/>
<evidence type="ECO:0000313" key="9">
    <source>
        <dbReference type="EMBL" id="KAJ2794673.1"/>
    </source>
</evidence>
<feature type="compositionally biased region" description="Basic and acidic residues" evidence="7">
    <location>
        <begin position="373"/>
        <end position="386"/>
    </location>
</feature>
<evidence type="ECO:0000256" key="7">
    <source>
        <dbReference type="SAM" id="MobiDB-lite"/>
    </source>
</evidence>
<name>A0A9W8HVD6_9FUNG</name>
<comment type="similarity">
    <text evidence="6">Belongs to the TRAFAC class TrmE-Era-EngA-EngB-Septin-like GTPase superfamily. Septin GTPase family.</text>
</comment>
<keyword evidence="3" id="KW-0175">Coiled coil</keyword>
<dbReference type="PIRSF" id="PIRSF006698">
    <property type="entry name" value="Septin"/>
    <property type="match status" value="1"/>
</dbReference>
<dbReference type="SUPFAM" id="SSF52540">
    <property type="entry name" value="P-loop containing nucleoside triphosphate hydrolases"/>
    <property type="match status" value="1"/>
</dbReference>
<dbReference type="Proteomes" id="UP001140094">
    <property type="component" value="Unassembled WGS sequence"/>
</dbReference>
<feature type="compositionally biased region" description="Basic and acidic residues" evidence="7">
    <location>
        <begin position="394"/>
        <end position="407"/>
    </location>
</feature>
<dbReference type="CDD" id="cd01850">
    <property type="entry name" value="CDC_Septin"/>
    <property type="match status" value="1"/>
</dbReference>
<gene>
    <name evidence="9" type="primary">CDC3_2</name>
    <name evidence="9" type="ORF">H4R20_006144</name>
</gene>
<organism evidence="9 10">
    <name type="scientific">Coemansia guatemalensis</name>
    <dbReference type="NCBI Taxonomy" id="2761395"/>
    <lineage>
        <taxon>Eukaryota</taxon>
        <taxon>Fungi</taxon>
        <taxon>Fungi incertae sedis</taxon>
        <taxon>Zoopagomycota</taxon>
        <taxon>Kickxellomycotina</taxon>
        <taxon>Kickxellomycetes</taxon>
        <taxon>Kickxellales</taxon>
        <taxon>Kickxellaceae</taxon>
        <taxon>Coemansia</taxon>
    </lineage>
</organism>
<dbReference type="FunFam" id="3.40.50.300:FF:000162">
    <property type="entry name" value="septin-7 isoform X1"/>
    <property type="match status" value="1"/>
</dbReference>
<comment type="caution">
    <text evidence="9">The sequence shown here is derived from an EMBL/GenBank/DDBJ whole genome shotgun (WGS) entry which is preliminary data.</text>
</comment>
<keyword evidence="10" id="KW-1185">Reference proteome</keyword>
<dbReference type="InterPro" id="IPR016491">
    <property type="entry name" value="Septin"/>
</dbReference>
<reference evidence="9" key="1">
    <citation type="submission" date="2022-07" db="EMBL/GenBank/DDBJ databases">
        <title>Phylogenomic reconstructions and comparative analyses of Kickxellomycotina fungi.</title>
        <authorList>
            <person name="Reynolds N.K."/>
            <person name="Stajich J.E."/>
            <person name="Barry K."/>
            <person name="Grigoriev I.V."/>
            <person name="Crous P."/>
            <person name="Smith M.E."/>
        </authorList>
    </citation>
    <scope>NUCLEOTIDE SEQUENCE</scope>
    <source>
        <strain evidence="9">NRRL 1565</strain>
    </source>
</reference>
<dbReference type="GO" id="GO:0032161">
    <property type="term" value="C:cleavage apparatus septin structure"/>
    <property type="evidence" value="ECO:0007669"/>
    <property type="project" value="UniProtKB-ARBA"/>
</dbReference>
<evidence type="ECO:0000256" key="6">
    <source>
        <dbReference type="RuleBase" id="RU004560"/>
    </source>
</evidence>
<accession>A0A9W8HVD6</accession>
<keyword evidence="5" id="KW-0131">Cell cycle</keyword>
<dbReference type="AlphaFoldDB" id="A0A9W8HVD6"/>
<evidence type="ECO:0000256" key="3">
    <source>
        <dbReference type="ARBA" id="ARBA00023054"/>
    </source>
</evidence>
<keyword evidence="4 6" id="KW-0342">GTP-binding</keyword>
<dbReference type="Pfam" id="PF00735">
    <property type="entry name" value="Septin"/>
    <property type="match status" value="1"/>
</dbReference>
<dbReference type="GO" id="GO:0000281">
    <property type="term" value="P:mitotic cytokinesis"/>
    <property type="evidence" value="ECO:0007669"/>
    <property type="project" value="UniProtKB-ARBA"/>
</dbReference>
<dbReference type="PROSITE" id="PS51719">
    <property type="entry name" value="G_SEPTIN"/>
    <property type="match status" value="1"/>
</dbReference>
<feature type="domain" description="Septin-type G" evidence="8">
    <location>
        <begin position="46"/>
        <end position="325"/>
    </location>
</feature>
<proteinExistence type="inferred from homology"/>
<dbReference type="GO" id="GO:0031105">
    <property type="term" value="C:septin complex"/>
    <property type="evidence" value="ECO:0007669"/>
    <property type="project" value="UniProtKB-ARBA"/>
</dbReference>
<dbReference type="GO" id="GO:0005525">
    <property type="term" value="F:GTP binding"/>
    <property type="evidence" value="ECO:0007669"/>
    <property type="project" value="UniProtKB-KW"/>
</dbReference>
<keyword evidence="2 6" id="KW-0547">Nucleotide-binding</keyword>
<dbReference type="InterPro" id="IPR027417">
    <property type="entry name" value="P-loop_NTPase"/>
</dbReference>
<evidence type="ECO:0000256" key="4">
    <source>
        <dbReference type="ARBA" id="ARBA00023134"/>
    </source>
</evidence>
<evidence type="ECO:0000256" key="5">
    <source>
        <dbReference type="ARBA" id="ARBA00023306"/>
    </source>
</evidence>
<dbReference type="InterPro" id="IPR030379">
    <property type="entry name" value="G_SEPTIN_dom"/>
</dbReference>
<sequence>MRAGTATQGPAIGGGNGGAGAAKKKMNGYVGFSNYPNQQHRRSIKRGFNFTLMVVGESGLGKSTLINTLFESRVYPPKDGDDSSPRSGAQVAMPAGVDITSVSADIVENGVKLRLSVVDTPGFGDAVNNDEAWRPILENIESRFDAYLAQENRVNRSKIVDNRVNVLLYFIKPTGHGLRAMDIEFMKHLHTRVNLVPVIARADTLTPREVEQFKAKILADINFHGIHIFKPVSDHFDDPETISDNKAIASKIPFAVVGSEQYVVRPDGTRVRGRQYPWGVIEVENENHNDFVALRQMLLRTHMEELRDETDVSLYESYRTQKLLALGHVQDNSVFREFNPRRQQEEEERLHAAKMHKLEAEMSAVFKQKVHEKEGKLKQSEEELHSRHQTMKTTLEKQRRDLEEKKSRLTQSDAPHPVAATGSYVEPAQRMASKDKKKNRFF</sequence>